<protein>
    <submittedName>
        <fullName evidence="3">P-type ATPase</fullName>
    </submittedName>
</protein>
<reference evidence="3 4" key="1">
    <citation type="journal article" name="Sci. Rep.">
        <title>Genome-scale phylogenetic analyses confirm Olpidium as the closest living zoosporic fungus to the non-flagellated, terrestrial fungi.</title>
        <authorList>
            <person name="Chang Y."/>
            <person name="Rochon D."/>
            <person name="Sekimoto S."/>
            <person name="Wang Y."/>
            <person name="Chovatia M."/>
            <person name="Sandor L."/>
            <person name="Salamov A."/>
            <person name="Grigoriev I.V."/>
            <person name="Stajich J.E."/>
            <person name="Spatafora J.W."/>
        </authorList>
    </citation>
    <scope>NUCLEOTIDE SEQUENCE [LARGE SCALE GENOMIC DNA]</scope>
    <source>
        <strain evidence="3">S191</strain>
    </source>
</reference>
<dbReference type="InterPro" id="IPR023214">
    <property type="entry name" value="HAD_sf"/>
</dbReference>
<comment type="caution">
    <text evidence="3">The sequence shown here is derived from an EMBL/GenBank/DDBJ whole genome shotgun (WGS) entry which is preliminary data.</text>
</comment>
<dbReference type="Gene3D" id="3.40.1110.10">
    <property type="entry name" value="Calcium-transporting ATPase, cytoplasmic domain N"/>
    <property type="match status" value="1"/>
</dbReference>
<evidence type="ECO:0000256" key="1">
    <source>
        <dbReference type="ARBA" id="ARBA00004651"/>
    </source>
</evidence>
<comment type="subcellular location">
    <subcellularLocation>
        <location evidence="1">Cell membrane</location>
        <topology evidence="1">Multi-pass membrane protein</topology>
    </subcellularLocation>
</comment>
<dbReference type="OrthoDB" id="116380at2759"/>
<dbReference type="PRINTS" id="PR00119">
    <property type="entry name" value="CATATPASE"/>
</dbReference>
<keyword evidence="2" id="KW-0472">Membrane</keyword>
<accession>A0A8H7ZPZ7</accession>
<dbReference type="GO" id="GO:0000166">
    <property type="term" value="F:nucleotide binding"/>
    <property type="evidence" value="ECO:0007669"/>
    <property type="project" value="InterPro"/>
</dbReference>
<dbReference type="AlphaFoldDB" id="A0A8H7ZPZ7"/>
<dbReference type="PANTHER" id="PTHR43294:SF21">
    <property type="entry name" value="CATION TRANSPORTING ATPASE"/>
    <property type="match status" value="1"/>
</dbReference>
<keyword evidence="4" id="KW-1185">Reference proteome</keyword>
<dbReference type="Gene3D" id="3.40.50.1000">
    <property type="entry name" value="HAD superfamily/HAD-like"/>
    <property type="match status" value="2"/>
</dbReference>
<dbReference type="InterPro" id="IPR036412">
    <property type="entry name" value="HAD-like_sf"/>
</dbReference>
<dbReference type="EMBL" id="JAEFCI010010210">
    <property type="protein sequence ID" value="KAG5457361.1"/>
    <property type="molecule type" value="Genomic_DNA"/>
</dbReference>
<name>A0A8H7ZPZ7_9FUNG</name>
<dbReference type="GO" id="GO:0005886">
    <property type="term" value="C:plasma membrane"/>
    <property type="evidence" value="ECO:0007669"/>
    <property type="project" value="UniProtKB-SubCell"/>
</dbReference>
<dbReference type="Gene3D" id="1.20.1110.10">
    <property type="entry name" value="Calcium-transporting ATPase, transmembrane domain"/>
    <property type="match status" value="1"/>
</dbReference>
<sequence length="461" mass="48747">MDPNVGGVLRASARASVIHPDVSHKKEGALAADEPVPLSKTYSEIPGHIFVALMVSSLCNNSSVVFDEESKSWTGVGDPTEVALVVAAAKSGFPKEWFADKGFAKIGEQAFDSDRKLMSVVYAAPAAGRATVLVKGAPEEVLARCTHYVPPSAEGAQEPLDLAFAAKAGCAPIPLNDEFAELVSTQSRRMAVGGLRVLGLAIKCVQPKEPTAVPAAVAASEATDGSHPDYAENDLAFVGLVGLIDPPRPGVKESVAKCKAAGVKVIMITGDHVATATAIATELGIFEPGCRTIKGSELDLLSDEAMAELKPFPNVPDNKLKIVQALQMKGNLAAMTGDGVNGTFLRVFFAAVARLPPPNPDPLSEPVSDAPAIKKADIGIAMGQTGTEITKQAADIVLANDDFNTIVFAIEEGRRVYDNILKFCVYLLSCNFAEIQLFLLTTFLNVEMPFTTMMILWANII</sequence>
<evidence type="ECO:0000313" key="4">
    <source>
        <dbReference type="Proteomes" id="UP000673691"/>
    </source>
</evidence>
<gene>
    <name evidence="3" type="ORF">BJ554DRAFT_2648</name>
</gene>
<dbReference type="PANTHER" id="PTHR43294">
    <property type="entry name" value="SODIUM/POTASSIUM-TRANSPORTING ATPASE SUBUNIT ALPHA"/>
    <property type="match status" value="1"/>
</dbReference>
<evidence type="ECO:0000256" key="2">
    <source>
        <dbReference type="ARBA" id="ARBA00022475"/>
    </source>
</evidence>
<proteinExistence type="predicted"/>
<dbReference type="GO" id="GO:0019829">
    <property type="term" value="F:ATPase-coupled monoatomic cation transmembrane transporter activity"/>
    <property type="evidence" value="ECO:0007669"/>
    <property type="project" value="TreeGrafter"/>
</dbReference>
<evidence type="ECO:0000313" key="3">
    <source>
        <dbReference type="EMBL" id="KAG5457361.1"/>
    </source>
</evidence>
<dbReference type="Pfam" id="PF13246">
    <property type="entry name" value="Cation_ATPase"/>
    <property type="match status" value="1"/>
</dbReference>
<dbReference type="Proteomes" id="UP000673691">
    <property type="component" value="Unassembled WGS sequence"/>
</dbReference>
<dbReference type="InterPro" id="IPR050510">
    <property type="entry name" value="Cation_transp_ATPase_P-type"/>
</dbReference>
<feature type="non-terminal residue" evidence="3">
    <location>
        <position position="461"/>
    </location>
</feature>
<dbReference type="InterPro" id="IPR023299">
    <property type="entry name" value="ATPase_P-typ_cyto_dom_N"/>
</dbReference>
<dbReference type="SUPFAM" id="SSF56784">
    <property type="entry name" value="HAD-like"/>
    <property type="match status" value="2"/>
</dbReference>
<organism evidence="3 4">
    <name type="scientific">Olpidium bornovanus</name>
    <dbReference type="NCBI Taxonomy" id="278681"/>
    <lineage>
        <taxon>Eukaryota</taxon>
        <taxon>Fungi</taxon>
        <taxon>Fungi incertae sedis</taxon>
        <taxon>Olpidiomycota</taxon>
        <taxon>Olpidiomycotina</taxon>
        <taxon>Olpidiomycetes</taxon>
        <taxon>Olpidiales</taxon>
        <taxon>Olpidiaceae</taxon>
        <taxon>Olpidium</taxon>
    </lineage>
</organism>
<keyword evidence="2" id="KW-1003">Cell membrane</keyword>
<dbReference type="GO" id="GO:1902600">
    <property type="term" value="P:proton transmembrane transport"/>
    <property type="evidence" value="ECO:0007669"/>
    <property type="project" value="TreeGrafter"/>
</dbReference>
<dbReference type="SUPFAM" id="SSF81660">
    <property type="entry name" value="Metal cation-transporting ATPase, ATP-binding domain N"/>
    <property type="match status" value="1"/>
</dbReference>